<evidence type="ECO:0000256" key="1">
    <source>
        <dbReference type="ARBA" id="ARBA00022540"/>
    </source>
</evidence>
<dbReference type="PANTHER" id="PTHR11960:SF8">
    <property type="entry name" value="EUKARYOTIC TRANSLATION INITIATION FACTOR 4E1-RELATED"/>
    <property type="match status" value="1"/>
</dbReference>
<evidence type="ECO:0008006" key="5">
    <source>
        <dbReference type="Google" id="ProtNLM"/>
    </source>
</evidence>
<dbReference type="GO" id="GO:0000340">
    <property type="term" value="F:RNA 7-methylguanosine cap binding"/>
    <property type="evidence" value="ECO:0007669"/>
    <property type="project" value="TreeGrafter"/>
</dbReference>
<dbReference type="GO" id="GO:0003743">
    <property type="term" value="F:translation initiation factor activity"/>
    <property type="evidence" value="ECO:0007669"/>
    <property type="project" value="UniProtKB-KW"/>
</dbReference>
<proteinExistence type="predicted"/>
<dbReference type="InterPro" id="IPR023398">
    <property type="entry name" value="TIF_eIF4e-like"/>
</dbReference>
<evidence type="ECO:0000256" key="2">
    <source>
        <dbReference type="ARBA" id="ARBA00022884"/>
    </source>
</evidence>
<evidence type="ECO:0000256" key="3">
    <source>
        <dbReference type="ARBA" id="ARBA00022917"/>
    </source>
</evidence>
<accession>A0A6C0JC30</accession>
<dbReference type="EMBL" id="MN740335">
    <property type="protein sequence ID" value="QHU01154.1"/>
    <property type="molecule type" value="Genomic_DNA"/>
</dbReference>
<dbReference type="Gene3D" id="3.30.760.10">
    <property type="entry name" value="RNA Cap, Translation Initiation Factor Eif4e"/>
    <property type="match status" value="1"/>
</dbReference>
<keyword evidence="2" id="KW-0694">RNA-binding</keyword>
<protein>
    <recommendedName>
        <fullName evidence="5">Eukaryotic translation initiation factor 4E</fullName>
    </recommendedName>
</protein>
<evidence type="ECO:0000313" key="4">
    <source>
        <dbReference type="EMBL" id="QHU01154.1"/>
    </source>
</evidence>
<dbReference type="Pfam" id="PF01652">
    <property type="entry name" value="IF4E"/>
    <property type="match status" value="1"/>
</dbReference>
<organism evidence="4">
    <name type="scientific">viral metagenome</name>
    <dbReference type="NCBI Taxonomy" id="1070528"/>
    <lineage>
        <taxon>unclassified sequences</taxon>
        <taxon>metagenomes</taxon>
        <taxon>organismal metagenomes</taxon>
    </lineage>
</organism>
<dbReference type="AlphaFoldDB" id="A0A6C0JC30"/>
<keyword evidence="1" id="KW-0396">Initiation factor</keyword>
<keyword evidence="3" id="KW-0648">Protein biosynthesis</keyword>
<reference evidence="4" key="1">
    <citation type="journal article" date="2020" name="Nature">
        <title>Giant virus diversity and host interactions through global metagenomics.</title>
        <authorList>
            <person name="Schulz F."/>
            <person name="Roux S."/>
            <person name="Paez-Espino D."/>
            <person name="Jungbluth S."/>
            <person name="Walsh D.A."/>
            <person name="Denef V.J."/>
            <person name="McMahon K.D."/>
            <person name="Konstantinidis K.T."/>
            <person name="Eloe-Fadrosh E.A."/>
            <person name="Kyrpides N.C."/>
            <person name="Woyke T."/>
        </authorList>
    </citation>
    <scope>NUCLEOTIDE SEQUENCE</scope>
    <source>
        <strain evidence="4">GVMAG-M-3300025860-25</strain>
    </source>
</reference>
<dbReference type="GO" id="GO:0016281">
    <property type="term" value="C:eukaryotic translation initiation factor 4F complex"/>
    <property type="evidence" value="ECO:0007669"/>
    <property type="project" value="TreeGrafter"/>
</dbReference>
<name>A0A6C0JC30_9ZZZZ</name>
<dbReference type="PANTHER" id="PTHR11960">
    <property type="entry name" value="EUKARYOTIC TRANSLATION INITIATION FACTOR 4E RELATED"/>
    <property type="match status" value="1"/>
</dbReference>
<dbReference type="InterPro" id="IPR001040">
    <property type="entry name" value="TIF_eIF_4E"/>
</dbReference>
<sequence length="163" mass="19197">MEEFCLHTLNSNWTIWYHKSNDTNWNLESYIKLATLSSVEDFSIVYNSLKPIHVQNSMLFVMREGINPIWEAPENKDGGCFSFKIYRQDIYEAWNELSCLLIGENILKDKTDFSCINGISISPKKTFSIIKIWLKNNDNNEANKFHNINKFNFTESIYKKHVQ</sequence>
<dbReference type="SUPFAM" id="SSF55418">
    <property type="entry name" value="eIF4e-like"/>
    <property type="match status" value="1"/>
</dbReference>